<accession>A0ABD1YUK4</accession>
<evidence type="ECO:0000256" key="1">
    <source>
        <dbReference type="SAM" id="MobiDB-lite"/>
    </source>
</evidence>
<keyword evidence="3" id="KW-1185">Reference proteome</keyword>
<comment type="caution">
    <text evidence="2">The sequence shown here is derived from an EMBL/GenBank/DDBJ whole genome shotgun (WGS) entry which is preliminary data.</text>
</comment>
<dbReference type="EMBL" id="JBHFFA010000003">
    <property type="protein sequence ID" value="KAL2634165.1"/>
    <property type="molecule type" value="Genomic_DNA"/>
</dbReference>
<protein>
    <submittedName>
        <fullName evidence="2">Uncharacterized protein</fullName>
    </submittedName>
</protein>
<reference evidence="2 3" key="1">
    <citation type="submission" date="2024-09" db="EMBL/GenBank/DDBJ databases">
        <title>Chromosome-scale assembly of Riccia fluitans.</title>
        <authorList>
            <person name="Paukszto L."/>
            <person name="Sawicki J."/>
            <person name="Karawczyk K."/>
            <person name="Piernik-Szablinska J."/>
            <person name="Szczecinska M."/>
            <person name="Mazdziarz M."/>
        </authorList>
    </citation>
    <scope>NUCLEOTIDE SEQUENCE [LARGE SCALE GENOMIC DNA]</scope>
    <source>
        <strain evidence="2">Rf_01</strain>
        <tissue evidence="2">Aerial parts of the thallus</tissue>
    </source>
</reference>
<feature type="compositionally biased region" description="Polar residues" evidence="1">
    <location>
        <begin position="87"/>
        <end position="104"/>
    </location>
</feature>
<dbReference type="AlphaFoldDB" id="A0ABD1YUK4"/>
<evidence type="ECO:0000313" key="3">
    <source>
        <dbReference type="Proteomes" id="UP001605036"/>
    </source>
</evidence>
<feature type="region of interest" description="Disordered" evidence="1">
    <location>
        <begin position="74"/>
        <end position="110"/>
    </location>
</feature>
<organism evidence="2 3">
    <name type="scientific">Riccia fluitans</name>
    <dbReference type="NCBI Taxonomy" id="41844"/>
    <lineage>
        <taxon>Eukaryota</taxon>
        <taxon>Viridiplantae</taxon>
        <taxon>Streptophyta</taxon>
        <taxon>Embryophyta</taxon>
        <taxon>Marchantiophyta</taxon>
        <taxon>Marchantiopsida</taxon>
        <taxon>Marchantiidae</taxon>
        <taxon>Marchantiales</taxon>
        <taxon>Ricciaceae</taxon>
        <taxon>Riccia</taxon>
    </lineage>
</organism>
<dbReference type="Proteomes" id="UP001605036">
    <property type="component" value="Unassembled WGS sequence"/>
</dbReference>
<sequence length="110" mass="12141">MSLWTRRQKHGRAFIRPDILFTIAEEASKSGLPVILDAERKREGLDALLTYADYLVTSAKFSLRPGVKLKSEFESEIKNPAAETRGTETSNVEKPPSSTALSSVSDKDSV</sequence>
<evidence type="ECO:0000313" key="2">
    <source>
        <dbReference type="EMBL" id="KAL2634165.1"/>
    </source>
</evidence>
<name>A0ABD1YUK4_9MARC</name>
<gene>
    <name evidence="2" type="ORF">R1flu_005644</name>
</gene>
<proteinExistence type="predicted"/>